<dbReference type="Pfam" id="PF00690">
    <property type="entry name" value="Cation_ATPase_N"/>
    <property type="match status" value="1"/>
</dbReference>
<keyword evidence="1" id="KW-0812">Transmembrane</keyword>
<protein>
    <submittedName>
        <fullName evidence="3">Cation-transporting ATPase</fullName>
    </submittedName>
</protein>
<keyword evidence="1" id="KW-1133">Transmembrane helix</keyword>
<accession>W4QP85</accession>
<gene>
    <name evidence="3" type="ORF">JCM9157_917</name>
</gene>
<dbReference type="AlphaFoldDB" id="W4QP85"/>
<keyword evidence="4" id="KW-1185">Reference proteome</keyword>
<comment type="caution">
    <text evidence="3">The sequence shown here is derived from an EMBL/GenBank/DDBJ whole genome shotgun (WGS) entry which is preliminary data.</text>
</comment>
<reference evidence="3 4" key="1">
    <citation type="journal article" date="2014" name="Genome Announc.">
        <title>Draft Genome Sequences of Three Alkaliphilic Bacillus Strains, Bacillus wakoensis JCM 9140T, Bacillus akibai JCM 9157T, and Bacillus hemicellulosilyticus JCM 9152T.</title>
        <authorList>
            <person name="Yuki M."/>
            <person name="Oshima K."/>
            <person name="Suda W."/>
            <person name="Oshida Y."/>
            <person name="Kitamura K."/>
            <person name="Iida T."/>
            <person name="Hattori M."/>
            <person name="Ohkuma M."/>
        </authorList>
    </citation>
    <scope>NUCLEOTIDE SEQUENCE [LARGE SCALE GENOMIC DNA]</scope>
    <source>
        <strain evidence="3 4">JCM 9157</strain>
    </source>
</reference>
<keyword evidence="1" id="KW-0472">Membrane</keyword>
<evidence type="ECO:0000259" key="2">
    <source>
        <dbReference type="SMART" id="SM00831"/>
    </source>
</evidence>
<sequence length="77" mass="8737">MNWYKLKEEEVTSSVGTSIERGLSEKEVEKRLKRYGYNKLDEGKKPSALFVFLGQFKDFMVLVLLAATFISGVLGDT</sequence>
<name>W4QP85_HALA3</name>
<proteinExistence type="predicted"/>
<dbReference type="STRING" id="1236973.JCM9157_917"/>
<evidence type="ECO:0000313" key="4">
    <source>
        <dbReference type="Proteomes" id="UP000018896"/>
    </source>
</evidence>
<dbReference type="PANTHER" id="PTHR42861">
    <property type="entry name" value="CALCIUM-TRANSPORTING ATPASE"/>
    <property type="match status" value="1"/>
</dbReference>
<organism evidence="3 4">
    <name type="scientific">Halalkalibacter akibai (strain ATCC 43226 / DSM 21942 / CIP 109018 / JCM 9157 / 1139)</name>
    <name type="common">Bacillus akibai</name>
    <dbReference type="NCBI Taxonomy" id="1236973"/>
    <lineage>
        <taxon>Bacteria</taxon>
        <taxon>Bacillati</taxon>
        <taxon>Bacillota</taxon>
        <taxon>Bacilli</taxon>
        <taxon>Bacillales</taxon>
        <taxon>Bacillaceae</taxon>
        <taxon>Halalkalibacter</taxon>
    </lineage>
</organism>
<dbReference type="SUPFAM" id="SSF81665">
    <property type="entry name" value="Calcium ATPase, transmembrane domain M"/>
    <property type="match status" value="1"/>
</dbReference>
<dbReference type="InterPro" id="IPR004014">
    <property type="entry name" value="ATPase_P-typ_cation-transptr_N"/>
</dbReference>
<dbReference type="eggNOG" id="COG0474">
    <property type="taxonomic scope" value="Bacteria"/>
</dbReference>
<dbReference type="Proteomes" id="UP000018896">
    <property type="component" value="Unassembled WGS sequence"/>
</dbReference>
<dbReference type="Gene3D" id="2.70.150.10">
    <property type="entry name" value="Calcium-transporting ATPase, cytoplasmic transduction domain A"/>
    <property type="match status" value="1"/>
</dbReference>
<dbReference type="EMBL" id="BAUV01000004">
    <property type="protein sequence ID" value="GAE33891.1"/>
    <property type="molecule type" value="Genomic_DNA"/>
</dbReference>
<dbReference type="SMART" id="SM00831">
    <property type="entry name" value="Cation_ATPase_N"/>
    <property type="match status" value="1"/>
</dbReference>
<feature type="transmembrane region" description="Helical" evidence="1">
    <location>
        <begin position="49"/>
        <end position="74"/>
    </location>
</feature>
<feature type="domain" description="Cation-transporting P-type ATPase N-terminal" evidence="2">
    <location>
        <begin position="2"/>
        <end position="76"/>
    </location>
</feature>
<evidence type="ECO:0000313" key="3">
    <source>
        <dbReference type="EMBL" id="GAE33891.1"/>
    </source>
</evidence>
<dbReference type="InterPro" id="IPR023298">
    <property type="entry name" value="ATPase_P-typ_TM_dom_sf"/>
</dbReference>
<evidence type="ECO:0000256" key="1">
    <source>
        <dbReference type="SAM" id="Phobius"/>
    </source>
</evidence>
<dbReference type="Gene3D" id="1.20.1110.10">
    <property type="entry name" value="Calcium-transporting ATPase, transmembrane domain"/>
    <property type="match status" value="1"/>
</dbReference>